<sequence>MIFSEQKVAQMAAFFLARREAPMAHIKLMKLLYLADRLSMERYDVPMSDDYQCNMKNGPILSVTLDLMNGTRRSDAWSALISPIKNNEVALQRNFAWEELDELSRAELAILNEVFANFGHMKRWDIVDYVHTLPEWENPGSSSKPIDTELTFKSFGCNEVQAHEKVEMLQTRTLLGRKLAEMS</sequence>
<evidence type="ECO:0000313" key="5">
    <source>
        <dbReference type="Proteomes" id="UP000460142"/>
    </source>
</evidence>
<dbReference type="Pfam" id="PF13274">
    <property type="entry name" value="SocA_Panacea"/>
    <property type="match status" value="1"/>
</dbReference>
<reference evidence="2 5" key="2">
    <citation type="submission" date="2019-09" db="EMBL/GenBank/DDBJ databases">
        <title>Draft genome sequences of 48 bacterial type strains from the CCUG.</title>
        <authorList>
            <person name="Tunovic T."/>
            <person name="Pineiro-Iglesias B."/>
            <person name="Unosson C."/>
            <person name="Inganas E."/>
            <person name="Ohlen M."/>
            <person name="Cardew S."/>
            <person name="Jensie-Markopoulos S."/>
            <person name="Salva-Serra F."/>
            <person name="Jaen-Luchoro D."/>
            <person name="Karlsson R."/>
            <person name="Svensson-Stadler L."/>
            <person name="Chun J."/>
            <person name="Moore E."/>
        </authorList>
    </citation>
    <scope>NUCLEOTIDE SEQUENCE [LARGE SCALE GENOMIC DNA]</scope>
    <source>
        <strain evidence="2 5">CCUG 53116</strain>
    </source>
</reference>
<dbReference type="EMBL" id="LT629709">
    <property type="protein sequence ID" value="SDO97080.1"/>
    <property type="molecule type" value="Genomic_DNA"/>
</dbReference>
<dbReference type="OrthoDB" id="9813053at2"/>
<protein>
    <submittedName>
        <fullName evidence="2">DUF4065 domain-containing protein</fullName>
    </submittedName>
</protein>
<evidence type="ECO:0000259" key="1">
    <source>
        <dbReference type="Pfam" id="PF13274"/>
    </source>
</evidence>
<feature type="domain" description="Antitoxin SocA-like Panacea" evidence="1">
    <location>
        <begin position="28"/>
        <end position="137"/>
    </location>
</feature>
<dbReference type="Proteomes" id="UP000198549">
    <property type="component" value="Chromosome I"/>
</dbReference>
<evidence type="ECO:0000313" key="3">
    <source>
        <dbReference type="EMBL" id="SDO97080.1"/>
    </source>
</evidence>
<dbReference type="InterPro" id="IPR025272">
    <property type="entry name" value="SocA_Panacea"/>
</dbReference>
<dbReference type="RefSeq" id="WP_092267218.1">
    <property type="nucleotide sequence ID" value="NZ_LT629709.1"/>
</dbReference>
<evidence type="ECO:0000313" key="2">
    <source>
        <dbReference type="EMBL" id="KAB0482814.1"/>
    </source>
</evidence>
<dbReference type="EMBL" id="VZPS01000018">
    <property type="protein sequence ID" value="KAB0482814.1"/>
    <property type="molecule type" value="Genomic_DNA"/>
</dbReference>
<dbReference type="AlphaFoldDB" id="A0A1H0NXG8"/>
<proteinExistence type="predicted"/>
<accession>A0A1H0NXG8</accession>
<evidence type="ECO:0000313" key="4">
    <source>
        <dbReference type="Proteomes" id="UP000198549"/>
    </source>
</evidence>
<organism evidence="3 4">
    <name type="scientific">Pseudomonas reinekei</name>
    <dbReference type="NCBI Taxonomy" id="395598"/>
    <lineage>
        <taxon>Bacteria</taxon>
        <taxon>Pseudomonadati</taxon>
        <taxon>Pseudomonadota</taxon>
        <taxon>Gammaproteobacteria</taxon>
        <taxon>Pseudomonadales</taxon>
        <taxon>Pseudomonadaceae</taxon>
        <taxon>Pseudomonas</taxon>
    </lineage>
</organism>
<dbReference type="Proteomes" id="UP000460142">
    <property type="component" value="Unassembled WGS sequence"/>
</dbReference>
<reference evidence="3 4" key="1">
    <citation type="submission" date="2016-10" db="EMBL/GenBank/DDBJ databases">
        <authorList>
            <person name="de Groot N.N."/>
        </authorList>
    </citation>
    <scope>NUCLEOTIDE SEQUENCE [LARGE SCALE GENOMIC DNA]</scope>
    <source>
        <strain evidence="3 4">BS3776</strain>
    </source>
</reference>
<gene>
    <name evidence="2" type="ORF">F7R15_22505</name>
    <name evidence="3" type="ORF">SAMN04490202_2416</name>
</gene>
<name>A0A1H0NXG8_PSERE</name>